<dbReference type="CDD" id="cd05403">
    <property type="entry name" value="NT_KNTase_like"/>
    <property type="match status" value="1"/>
</dbReference>
<comment type="cofactor">
    <cofactor evidence="1">
        <name>Mg(2+)</name>
        <dbReference type="ChEBI" id="CHEBI:18420"/>
    </cofactor>
</comment>
<comment type="similarity">
    <text evidence="9">Belongs to the MntA antitoxin family.</text>
</comment>
<evidence type="ECO:0000256" key="8">
    <source>
        <dbReference type="ARBA" id="ARBA00022842"/>
    </source>
</evidence>
<comment type="caution">
    <text evidence="11">The sequence shown here is derived from an EMBL/GenBank/DDBJ whole genome shotgun (WGS) entry which is preliminary data.</text>
</comment>
<dbReference type="Gene3D" id="3.30.460.10">
    <property type="entry name" value="Beta Polymerase, domain 2"/>
    <property type="match status" value="1"/>
</dbReference>
<dbReference type="GO" id="GO:0016779">
    <property type="term" value="F:nucleotidyltransferase activity"/>
    <property type="evidence" value="ECO:0007669"/>
    <property type="project" value="UniProtKB-KW"/>
</dbReference>
<name>A0A502CGS1_9SPHN</name>
<dbReference type="InterPro" id="IPR002934">
    <property type="entry name" value="Polymerase_NTP_transf_dom"/>
</dbReference>
<evidence type="ECO:0000313" key="11">
    <source>
        <dbReference type="EMBL" id="TPG12168.1"/>
    </source>
</evidence>
<keyword evidence="12" id="KW-1185">Reference proteome</keyword>
<dbReference type="GO" id="GO:0005524">
    <property type="term" value="F:ATP binding"/>
    <property type="evidence" value="ECO:0007669"/>
    <property type="project" value="UniProtKB-KW"/>
</dbReference>
<dbReference type="EMBL" id="RCZK01000007">
    <property type="protein sequence ID" value="TPG12168.1"/>
    <property type="molecule type" value="Genomic_DNA"/>
</dbReference>
<keyword evidence="4" id="KW-0548">Nucleotidyltransferase</keyword>
<evidence type="ECO:0000256" key="5">
    <source>
        <dbReference type="ARBA" id="ARBA00022723"/>
    </source>
</evidence>
<keyword evidence="5" id="KW-0479">Metal-binding</keyword>
<proteinExistence type="inferred from homology"/>
<evidence type="ECO:0000256" key="7">
    <source>
        <dbReference type="ARBA" id="ARBA00022840"/>
    </source>
</evidence>
<organism evidence="11 12">
    <name type="scientific">Sphingomonas oligophenolica</name>
    <dbReference type="NCBI Taxonomy" id="301154"/>
    <lineage>
        <taxon>Bacteria</taxon>
        <taxon>Pseudomonadati</taxon>
        <taxon>Pseudomonadota</taxon>
        <taxon>Alphaproteobacteria</taxon>
        <taxon>Sphingomonadales</taxon>
        <taxon>Sphingomonadaceae</taxon>
        <taxon>Sphingomonas</taxon>
    </lineage>
</organism>
<dbReference type="GO" id="GO:0046872">
    <property type="term" value="F:metal ion binding"/>
    <property type="evidence" value="ECO:0007669"/>
    <property type="project" value="UniProtKB-KW"/>
</dbReference>
<dbReference type="PANTHER" id="PTHR33571:SF14">
    <property type="entry name" value="PROTEIN ADENYLYLTRANSFERASE MJ0435-RELATED"/>
    <property type="match status" value="1"/>
</dbReference>
<keyword evidence="2" id="KW-1277">Toxin-antitoxin system</keyword>
<reference evidence="11 12" key="1">
    <citation type="journal article" date="2019" name="Environ. Microbiol.">
        <title>Species interactions and distinct microbial communities in high Arctic permafrost affected cryosols are associated with the CH4 and CO2 gas fluxes.</title>
        <authorList>
            <person name="Altshuler I."/>
            <person name="Hamel J."/>
            <person name="Turney S."/>
            <person name="Magnuson E."/>
            <person name="Levesque R."/>
            <person name="Greer C."/>
            <person name="Whyte L.G."/>
        </authorList>
    </citation>
    <scope>NUCLEOTIDE SEQUENCE [LARGE SCALE GENOMIC DNA]</scope>
    <source>
        <strain evidence="11 12">S5.1</strain>
    </source>
</reference>
<protein>
    <submittedName>
        <fullName evidence="11">DNA polymerase III subunit beta</fullName>
    </submittedName>
</protein>
<dbReference type="RefSeq" id="WP_140871718.1">
    <property type="nucleotide sequence ID" value="NZ_RCZK01000007.1"/>
</dbReference>
<keyword evidence="3" id="KW-0808">Transferase</keyword>
<feature type="domain" description="Polymerase nucleotidyl transferase" evidence="10">
    <location>
        <begin position="14"/>
        <end position="79"/>
    </location>
</feature>
<dbReference type="SUPFAM" id="SSF81301">
    <property type="entry name" value="Nucleotidyltransferase"/>
    <property type="match status" value="1"/>
</dbReference>
<evidence type="ECO:0000259" key="10">
    <source>
        <dbReference type="Pfam" id="PF01909"/>
    </source>
</evidence>
<evidence type="ECO:0000256" key="1">
    <source>
        <dbReference type="ARBA" id="ARBA00001946"/>
    </source>
</evidence>
<dbReference type="OrthoDB" id="559450at2"/>
<dbReference type="Proteomes" id="UP000318413">
    <property type="component" value="Unassembled WGS sequence"/>
</dbReference>
<dbReference type="AlphaFoldDB" id="A0A502CGS1"/>
<evidence type="ECO:0000256" key="3">
    <source>
        <dbReference type="ARBA" id="ARBA00022679"/>
    </source>
</evidence>
<dbReference type="Pfam" id="PF01909">
    <property type="entry name" value="NTP_transf_2"/>
    <property type="match status" value="1"/>
</dbReference>
<evidence type="ECO:0000313" key="12">
    <source>
        <dbReference type="Proteomes" id="UP000318413"/>
    </source>
</evidence>
<gene>
    <name evidence="11" type="ORF">EAH84_10525</name>
</gene>
<dbReference type="InterPro" id="IPR043519">
    <property type="entry name" value="NT_sf"/>
</dbReference>
<evidence type="ECO:0000256" key="2">
    <source>
        <dbReference type="ARBA" id="ARBA00022649"/>
    </source>
</evidence>
<keyword evidence="6" id="KW-0547">Nucleotide-binding</keyword>
<evidence type="ECO:0000256" key="4">
    <source>
        <dbReference type="ARBA" id="ARBA00022695"/>
    </source>
</evidence>
<evidence type="ECO:0000256" key="6">
    <source>
        <dbReference type="ARBA" id="ARBA00022741"/>
    </source>
</evidence>
<accession>A0A502CGS1</accession>
<keyword evidence="8" id="KW-0460">Magnesium</keyword>
<keyword evidence="7" id="KW-0067">ATP-binding</keyword>
<evidence type="ECO:0000256" key="9">
    <source>
        <dbReference type="ARBA" id="ARBA00038276"/>
    </source>
</evidence>
<dbReference type="PANTHER" id="PTHR33571">
    <property type="entry name" value="SSL8005 PROTEIN"/>
    <property type="match status" value="1"/>
</dbReference>
<dbReference type="InterPro" id="IPR052038">
    <property type="entry name" value="Type-VII_TA_antitoxin"/>
</dbReference>
<sequence>MDKMEALARLRAHEADLRDMGVARLSLFGSTARGDQRADSDVDLAATLVEGHRLNAFDFVGIQMAAADILGIKVDLVSEPARKPGLQAEIDRDRVHVF</sequence>